<dbReference type="OrthoDB" id="544992at2759"/>
<organism evidence="1 2">
    <name type="scientific">Chlamydomonas schloesseri</name>
    <dbReference type="NCBI Taxonomy" id="2026947"/>
    <lineage>
        <taxon>Eukaryota</taxon>
        <taxon>Viridiplantae</taxon>
        <taxon>Chlorophyta</taxon>
        <taxon>core chlorophytes</taxon>
        <taxon>Chlorophyceae</taxon>
        <taxon>CS clade</taxon>
        <taxon>Chlamydomonadales</taxon>
        <taxon>Chlamydomonadaceae</taxon>
        <taxon>Chlamydomonas</taxon>
    </lineage>
</organism>
<dbReference type="AlphaFoldDB" id="A0A836B2E6"/>
<dbReference type="EMBL" id="JAEHOD010000027">
    <property type="protein sequence ID" value="KAG2445299.1"/>
    <property type="molecule type" value="Genomic_DNA"/>
</dbReference>
<proteinExistence type="predicted"/>
<gene>
    <name evidence="1" type="ORF">HYH02_008766</name>
</gene>
<evidence type="ECO:0000313" key="2">
    <source>
        <dbReference type="Proteomes" id="UP000613740"/>
    </source>
</evidence>
<name>A0A836B2E6_9CHLO</name>
<keyword evidence="2" id="KW-1185">Reference proteome</keyword>
<protein>
    <submittedName>
        <fullName evidence="1">Uncharacterized protein</fullName>
    </submittedName>
</protein>
<comment type="caution">
    <text evidence="1">The sequence shown here is derived from an EMBL/GenBank/DDBJ whole genome shotgun (WGS) entry which is preliminary data.</text>
</comment>
<reference evidence="1" key="1">
    <citation type="journal article" date="2020" name="bioRxiv">
        <title>Comparative genomics of Chlamydomonas.</title>
        <authorList>
            <person name="Craig R.J."/>
            <person name="Hasan A.R."/>
            <person name="Ness R.W."/>
            <person name="Keightley P.D."/>
        </authorList>
    </citation>
    <scope>NUCLEOTIDE SEQUENCE</scope>
    <source>
        <strain evidence="1">CCAP 11/173</strain>
    </source>
</reference>
<dbReference type="InterPro" id="IPR052980">
    <property type="entry name" value="Crinkler_effector"/>
</dbReference>
<dbReference type="PANTHER" id="PTHR33129">
    <property type="entry name" value="PROTEIN KINASE DOMAIN-CONTAINING PROTEIN-RELATED"/>
    <property type="match status" value="1"/>
</dbReference>
<evidence type="ECO:0000313" key="1">
    <source>
        <dbReference type="EMBL" id="KAG2445299.1"/>
    </source>
</evidence>
<accession>A0A836B2E6</accession>
<dbReference type="Proteomes" id="UP000613740">
    <property type="component" value="Unassembled WGS sequence"/>
</dbReference>
<sequence length="488" mass="54861">MMERLRAMTGEIPPGTVLDFSGSQIVNPDFSRVFVRGCYPLLFERLAQSPRRVIITGTPGTGKSLFRYYLLARLVALPEPPPYILWQSSVTGVVWCYDDETKRVRRGKSWMDFEDELQDSKTWYILDAVPAPDLDIEARIILITSPNPSLLKDMDKAGAQVLYMPLWSLDELKECHAKVYGDKVPEELVVQLYQHYGGVPRYVLGLPSIHFKTKGADLDFHLRPLHVGLAKCDTLQVEAGIGALESGPEVSHRVLHIIAKGEDNFDRSHWDFASPWVANQFVIKATKENIRKLAKLVNTTEGAIRGHLHEQLMHRLLPKGGGFKIVRIARDTLARNAEEELVLLPRITESCYFQDVGGIICAADGGVRDLVYYQPLLTNFATVDSLLRQGDTLHLFQMTVSSSGKTVSAAALTKLFEKLGNDETLRKLYKQLRLYFVVPPDVFNTFSLGRASGSWPPNDRSQPQAARIKLYILKGGLEPKEVQQEMAE</sequence>
<dbReference type="SUPFAM" id="SSF52540">
    <property type="entry name" value="P-loop containing nucleoside triphosphate hydrolases"/>
    <property type="match status" value="1"/>
</dbReference>
<dbReference type="PANTHER" id="PTHR33129:SF1">
    <property type="entry name" value="ATP-BINDING PROTEIN"/>
    <property type="match status" value="1"/>
</dbReference>
<dbReference type="InterPro" id="IPR027417">
    <property type="entry name" value="P-loop_NTPase"/>
</dbReference>